<feature type="compositionally biased region" description="Low complexity" evidence="1">
    <location>
        <begin position="332"/>
        <end position="341"/>
    </location>
</feature>
<feature type="region of interest" description="Disordered" evidence="1">
    <location>
        <begin position="439"/>
        <end position="461"/>
    </location>
</feature>
<evidence type="ECO:0000313" key="3">
    <source>
        <dbReference type="Proteomes" id="UP000001542"/>
    </source>
</evidence>
<dbReference type="AlphaFoldDB" id="A2D8Z8"/>
<feature type="compositionally biased region" description="Pro residues" evidence="1">
    <location>
        <begin position="342"/>
        <end position="372"/>
    </location>
</feature>
<dbReference type="PRINTS" id="PR01217">
    <property type="entry name" value="PRICHEXTENSN"/>
</dbReference>
<dbReference type="EMBL" id="DS113180">
    <property type="protein sequence ID" value="EAY23024.1"/>
    <property type="molecule type" value="Genomic_DNA"/>
</dbReference>
<feature type="compositionally biased region" description="Polar residues" evidence="1">
    <location>
        <begin position="303"/>
        <end position="318"/>
    </location>
</feature>
<feature type="compositionally biased region" description="Acidic residues" evidence="1">
    <location>
        <begin position="444"/>
        <end position="461"/>
    </location>
</feature>
<evidence type="ECO:0000256" key="1">
    <source>
        <dbReference type="SAM" id="MobiDB-lite"/>
    </source>
</evidence>
<keyword evidence="3" id="KW-1185">Reference proteome</keyword>
<reference evidence="2" key="2">
    <citation type="journal article" date="2007" name="Science">
        <title>Draft genome sequence of the sexually transmitted pathogen Trichomonas vaginalis.</title>
        <authorList>
            <person name="Carlton J.M."/>
            <person name="Hirt R.P."/>
            <person name="Silva J.C."/>
            <person name="Delcher A.L."/>
            <person name="Schatz M."/>
            <person name="Zhao Q."/>
            <person name="Wortman J.R."/>
            <person name="Bidwell S.L."/>
            <person name="Alsmark U.C.M."/>
            <person name="Besteiro S."/>
            <person name="Sicheritz-Ponten T."/>
            <person name="Noel C.J."/>
            <person name="Dacks J.B."/>
            <person name="Foster P.G."/>
            <person name="Simillion C."/>
            <person name="Van de Peer Y."/>
            <person name="Miranda-Saavedra D."/>
            <person name="Barton G.J."/>
            <person name="Westrop G.D."/>
            <person name="Mueller S."/>
            <person name="Dessi D."/>
            <person name="Fiori P.L."/>
            <person name="Ren Q."/>
            <person name="Paulsen I."/>
            <person name="Zhang H."/>
            <person name="Bastida-Corcuera F.D."/>
            <person name="Simoes-Barbosa A."/>
            <person name="Brown M.T."/>
            <person name="Hayes R.D."/>
            <person name="Mukherjee M."/>
            <person name="Okumura C.Y."/>
            <person name="Schneider R."/>
            <person name="Smith A.J."/>
            <person name="Vanacova S."/>
            <person name="Villalvazo M."/>
            <person name="Haas B.J."/>
            <person name="Pertea M."/>
            <person name="Feldblyum T.V."/>
            <person name="Utterback T.R."/>
            <person name="Shu C.L."/>
            <person name="Osoegawa K."/>
            <person name="de Jong P.J."/>
            <person name="Hrdy I."/>
            <person name="Horvathova L."/>
            <person name="Zubacova Z."/>
            <person name="Dolezal P."/>
            <person name="Malik S.B."/>
            <person name="Logsdon J.M. Jr."/>
            <person name="Henze K."/>
            <person name="Gupta A."/>
            <person name="Wang C.C."/>
            <person name="Dunne R.L."/>
            <person name="Upcroft J.A."/>
            <person name="Upcroft P."/>
            <person name="White O."/>
            <person name="Salzberg S.L."/>
            <person name="Tang P."/>
            <person name="Chiu C.-H."/>
            <person name="Lee Y.-S."/>
            <person name="Embley T.M."/>
            <person name="Coombs G.H."/>
            <person name="Mottram J.C."/>
            <person name="Tachezy J."/>
            <person name="Fraser-Liggett C.M."/>
            <person name="Johnson P.J."/>
        </authorList>
    </citation>
    <scope>NUCLEOTIDE SEQUENCE [LARGE SCALE GENOMIC DNA]</scope>
    <source>
        <strain evidence="2">G3</strain>
    </source>
</reference>
<dbReference type="OrthoDB" id="10596200at2759"/>
<reference evidence="2" key="1">
    <citation type="submission" date="2006-10" db="EMBL/GenBank/DDBJ databases">
        <authorList>
            <person name="Amadeo P."/>
            <person name="Zhao Q."/>
            <person name="Wortman J."/>
            <person name="Fraser-Liggett C."/>
            <person name="Carlton J."/>
        </authorList>
    </citation>
    <scope>NUCLEOTIDE SEQUENCE</scope>
    <source>
        <strain evidence="2">G3</strain>
    </source>
</reference>
<protein>
    <recommendedName>
        <fullName evidence="4">WH2 motif family protein</fullName>
    </recommendedName>
</protein>
<dbReference type="Gene3D" id="1.20.5.340">
    <property type="match status" value="1"/>
</dbReference>
<evidence type="ECO:0000313" key="2">
    <source>
        <dbReference type="EMBL" id="EAY23024.1"/>
    </source>
</evidence>
<dbReference type="Gene3D" id="6.10.280.150">
    <property type="match status" value="1"/>
</dbReference>
<feature type="compositionally biased region" description="Basic and acidic residues" evidence="1">
    <location>
        <begin position="177"/>
        <end position="187"/>
    </location>
</feature>
<dbReference type="InParanoid" id="A2D8Z8"/>
<accession>A2D8Z8</accession>
<dbReference type="STRING" id="5722.A2D8Z8"/>
<organism evidence="2 3">
    <name type="scientific">Trichomonas vaginalis (strain ATCC PRA-98 / G3)</name>
    <dbReference type="NCBI Taxonomy" id="412133"/>
    <lineage>
        <taxon>Eukaryota</taxon>
        <taxon>Metamonada</taxon>
        <taxon>Parabasalia</taxon>
        <taxon>Trichomonadida</taxon>
        <taxon>Trichomonadidae</taxon>
        <taxon>Trichomonas</taxon>
    </lineage>
</organism>
<dbReference type="KEGG" id="tva:5468583"/>
<feature type="region of interest" description="Disordered" evidence="1">
    <location>
        <begin position="257"/>
        <end position="396"/>
    </location>
</feature>
<dbReference type="VEuPathDB" id="TrichDB:TVAG_182600"/>
<dbReference type="RefSeq" id="XP_001584010.1">
    <property type="nucleotide sequence ID" value="XM_001583960.1"/>
</dbReference>
<dbReference type="Proteomes" id="UP000001542">
    <property type="component" value="Unassembled WGS sequence"/>
</dbReference>
<proteinExistence type="predicted"/>
<feature type="compositionally biased region" description="Low complexity" evidence="1">
    <location>
        <begin position="373"/>
        <end position="387"/>
    </location>
</feature>
<dbReference type="VEuPathDB" id="TrichDB:TVAGG3_0529040"/>
<name>A2D8Z8_TRIV3</name>
<feature type="region of interest" description="Disordered" evidence="1">
    <location>
        <begin position="177"/>
        <end position="197"/>
    </location>
</feature>
<evidence type="ECO:0008006" key="4">
    <source>
        <dbReference type="Google" id="ProtNLM"/>
    </source>
</evidence>
<gene>
    <name evidence="2" type="ORF">TVAG_182600</name>
</gene>
<sequence length="461" mass="51093">MYPGISVPSVESSANFLELTHRDTVSVLDSLQDIINRGVVSQIVFLNKFAMNLFKDIMSDLSLVKTRAENLNAKIQQVKARASKTYEFLASKPLSYFENTKSVDLKIERVSYDKSKQPGQTYTNLAQMMKVPEDNLTFKEFVGVGRITDPIEIKKRMSDPSILHNQYVEELLNELKEMEEPQPEHKPSKPPAAAHQSFITQQESDAIINAFSGRIRPADKFLVNPPPKGTTDWRHYVAKLPTRYEAKMIDEEVHEVTQVHEIKPHAPKKPRPAYIPKPKPIAAPKLQPQRPPEPKAPTKKFINISSATNVINATSQPQEPAPSKHESKKASKSSSSSSSAAAPPPPPPPAANLPPPPPPPANLPPPPPPSAPKAPSAPSAPKASNPAPDNPGDFLSLIKQGNFSLKKVDQDEEKEKKHTITDPNNANVAELLLMEMQRRREDIVETDSDEDDDQSDSESDW</sequence>